<keyword evidence="3" id="KW-1185">Reference proteome</keyword>
<feature type="compositionally biased region" description="Basic and acidic residues" evidence="1">
    <location>
        <begin position="258"/>
        <end position="267"/>
    </location>
</feature>
<protein>
    <submittedName>
        <fullName evidence="2">Uncharacterized protein</fullName>
    </submittedName>
</protein>
<evidence type="ECO:0000313" key="2">
    <source>
        <dbReference type="EMBL" id="KAF8890809.1"/>
    </source>
</evidence>
<accession>A0A9P5TK34</accession>
<dbReference type="OrthoDB" id="3059967at2759"/>
<sequence>MHWPQFLVHTGPKDLQGSLNLHPPGDVNLDQLAELTAKSLQVLQPWCNAEHQSDALKKIAHQAHTYTEAIHFSISAAQQGYNVANDALTLSQSVNSGEKTKEELGEFAYSMLKLGQEAFSKAQECLNKFRNVRQVLGGLIEGAKTSTEYSIVEGKLKPLEEGIPVFEGLAMNISTYITWWNWLELKTNSQVENAGQLRIHYSAMRQKSVITKWAELKEAFVVYTEKIQSLEDTHPELFGSFQESAKSPTSSSDLSTDYIKHHTENPRPKTSRKLGGLLHVISFRDFISHFRIKQNSVIA</sequence>
<organism evidence="2 3">
    <name type="scientific">Gymnopilus junonius</name>
    <name type="common">Spectacular rustgill mushroom</name>
    <name type="synonym">Gymnopilus spectabilis subsp. junonius</name>
    <dbReference type="NCBI Taxonomy" id="109634"/>
    <lineage>
        <taxon>Eukaryota</taxon>
        <taxon>Fungi</taxon>
        <taxon>Dikarya</taxon>
        <taxon>Basidiomycota</taxon>
        <taxon>Agaricomycotina</taxon>
        <taxon>Agaricomycetes</taxon>
        <taxon>Agaricomycetidae</taxon>
        <taxon>Agaricales</taxon>
        <taxon>Agaricineae</taxon>
        <taxon>Hymenogastraceae</taxon>
        <taxon>Gymnopilus</taxon>
    </lineage>
</organism>
<evidence type="ECO:0000256" key="1">
    <source>
        <dbReference type="SAM" id="MobiDB-lite"/>
    </source>
</evidence>
<feature type="compositionally biased region" description="Polar residues" evidence="1">
    <location>
        <begin position="241"/>
        <end position="255"/>
    </location>
</feature>
<dbReference type="Proteomes" id="UP000724874">
    <property type="component" value="Unassembled WGS sequence"/>
</dbReference>
<comment type="caution">
    <text evidence="2">The sequence shown here is derived from an EMBL/GenBank/DDBJ whole genome shotgun (WGS) entry which is preliminary data.</text>
</comment>
<evidence type="ECO:0000313" key="3">
    <source>
        <dbReference type="Proteomes" id="UP000724874"/>
    </source>
</evidence>
<reference evidence="2" key="1">
    <citation type="submission" date="2020-11" db="EMBL/GenBank/DDBJ databases">
        <authorList>
            <consortium name="DOE Joint Genome Institute"/>
            <person name="Ahrendt S."/>
            <person name="Riley R."/>
            <person name="Andreopoulos W."/>
            <person name="LaButti K."/>
            <person name="Pangilinan J."/>
            <person name="Ruiz-duenas F.J."/>
            <person name="Barrasa J.M."/>
            <person name="Sanchez-Garcia M."/>
            <person name="Camarero S."/>
            <person name="Miyauchi S."/>
            <person name="Serrano A."/>
            <person name="Linde D."/>
            <person name="Babiker R."/>
            <person name="Drula E."/>
            <person name="Ayuso-Fernandez I."/>
            <person name="Pacheco R."/>
            <person name="Padilla G."/>
            <person name="Ferreira P."/>
            <person name="Barriuso J."/>
            <person name="Kellner H."/>
            <person name="Castanera R."/>
            <person name="Alfaro M."/>
            <person name="Ramirez L."/>
            <person name="Pisabarro A.G."/>
            <person name="Kuo A."/>
            <person name="Tritt A."/>
            <person name="Lipzen A."/>
            <person name="He G."/>
            <person name="Yan M."/>
            <person name="Ng V."/>
            <person name="Cullen D."/>
            <person name="Martin F."/>
            <person name="Rosso M.-N."/>
            <person name="Henrissat B."/>
            <person name="Hibbett D."/>
            <person name="Martinez A.T."/>
            <person name="Grigoriev I.V."/>
        </authorList>
    </citation>
    <scope>NUCLEOTIDE SEQUENCE</scope>
    <source>
        <strain evidence="2">AH 44721</strain>
    </source>
</reference>
<dbReference type="EMBL" id="JADNYJ010000074">
    <property type="protein sequence ID" value="KAF8890809.1"/>
    <property type="molecule type" value="Genomic_DNA"/>
</dbReference>
<gene>
    <name evidence="2" type="ORF">CPB84DRAFT_1849062</name>
</gene>
<name>A0A9P5TK34_GYMJU</name>
<dbReference type="AlphaFoldDB" id="A0A9P5TK34"/>
<proteinExistence type="predicted"/>
<feature type="region of interest" description="Disordered" evidence="1">
    <location>
        <begin position="241"/>
        <end position="271"/>
    </location>
</feature>